<dbReference type="STRING" id="53326.A0A016SKG8"/>
<organism evidence="1 2">
    <name type="scientific">Ancylostoma ceylanicum</name>
    <dbReference type="NCBI Taxonomy" id="53326"/>
    <lineage>
        <taxon>Eukaryota</taxon>
        <taxon>Metazoa</taxon>
        <taxon>Ecdysozoa</taxon>
        <taxon>Nematoda</taxon>
        <taxon>Chromadorea</taxon>
        <taxon>Rhabditida</taxon>
        <taxon>Rhabditina</taxon>
        <taxon>Rhabditomorpha</taxon>
        <taxon>Strongyloidea</taxon>
        <taxon>Ancylostomatidae</taxon>
        <taxon>Ancylostomatinae</taxon>
        <taxon>Ancylostoma</taxon>
    </lineage>
</organism>
<evidence type="ECO:0000313" key="1">
    <source>
        <dbReference type="EMBL" id="EYB91100.1"/>
    </source>
</evidence>
<comment type="caution">
    <text evidence="1">The sequence shown here is derived from an EMBL/GenBank/DDBJ whole genome shotgun (WGS) entry which is preliminary data.</text>
</comment>
<keyword evidence="2" id="KW-1185">Reference proteome</keyword>
<sequence>MHGIYEIISCPLGKICVAEIDQELCALMFDSRDKGKELARIYPSVEFVEDHIANAKNVSVWTMSVMGVDSSGLCAASKSTLRDRPAREGRHQTTGLL</sequence>
<dbReference type="EMBL" id="JARK01001546">
    <property type="protein sequence ID" value="EYB91100.1"/>
    <property type="molecule type" value="Genomic_DNA"/>
</dbReference>
<accession>A0A016SKG8</accession>
<evidence type="ECO:0000313" key="2">
    <source>
        <dbReference type="Proteomes" id="UP000024635"/>
    </source>
</evidence>
<protein>
    <submittedName>
        <fullName evidence="1">Uncharacterized protein</fullName>
    </submittedName>
</protein>
<reference evidence="2" key="1">
    <citation type="journal article" date="2015" name="Nat. Genet.">
        <title>The genome and transcriptome of the zoonotic hookworm Ancylostoma ceylanicum identify infection-specific gene families.</title>
        <authorList>
            <person name="Schwarz E.M."/>
            <person name="Hu Y."/>
            <person name="Antoshechkin I."/>
            <person name="Miller M.M."/>
            <person name="Sternberg P.W."/>
            <person name="Aroian R.V."/>
        </authorList>
    </citation>
    <scope>NUCLEOTIDE SEQUENCE</scope>
    <source>
        <strain evidence="2">HY135</strain>
    </source>
</reference>
<dbReference type="Proteomes" id="UP000024635">
    <property type="component" value="Unassembled WGS sequence"/>
</dbReference>
<proteinExistence type="predicted"/>
<name>A0A016SKG8_9BILA</name>
<gene>
    <name evidence="1" type="primary">Acey_s0210.g2129</name>
    <name evidence="1" type="ORF">Y032_0210g2129</name>
</gene>
<dbReference type="AlphaFoldDB" id="A0A016SKG8"/>